<proteinExistence type="predicted"/>
<dbReference type="EMBL" id="AHDV01000005">
    <property type="protein sequence ID" value="EJV88964.1"/>
    <property type="molecule type" value="Genomic_DNA"/>
</dbReference>
<reference evidence="2 3" key="1">
    <citation type="submission" date="2012-04" db="EMBL/GenBank/DDBJ databases">
        <title>The Genome Sequence of Bacillus cereus HuA2-1.</title>
        <authorList>
            <consortium name="The Broad Institute Genome Sequencing Platform"/>
            <consortium name="The Broad Institute Genome Sequencing Center for Infectious Disease"/>
            <person name="Feldgarden M."/>
            <person name="Van der Auwera G.A."/>
            <person name="Mahillon J."/>
            <person name="Duprez V."/>
            <person name="Timmery S."/>
            <person name="Mattelet C."/>
            <person name="Dierick K."/>
            <person name="Sun M."/>
            <person name="Yu Z."/>
            <person name="Zhu L."/>
            <person name="Hu X."/>
            <person name="Shank E.B."/>
            <person name="Swiecicka I."/>
            <person name="Hansen B.M."/>
            <person name="Andrup L."/>
            <person name="Young S.K."/>
            <person name="Zeng Q."/>
            <person name="Gargeya S."/>
            <person name="Fitzgerald M."/>
            <person name="Haas B."/>
            <person name="Abouelleil A."/>
            <person name="Alvarado L."/>
            <person name="Arachchi H.M."/>
            <person name="Berlin A."/>
            <person name="Chapman S.B."/>
            <person name="Goldberg J."/>
            <person name="Griggs A."/>
            <person name="Gujja S."/>
            <person name="Hansen M."/>
            <person name="Howarth C."/>
            <person name="Imamovic A."/>
            <person name="Larimer J."/>
            <person name="McCowen C."/>
            <person name="Montmayeur A."/>
            <person name="Murphy C."/>
            <person name="Neiman D."/>
            <person name="Pearson M."/>
            <person name="Priest M."/>
            <person name="Roberts A."/>
            <person name="Saif S."/>
            <person name="Shea T."/>
            <person name="Sisk P."/>
            <person name="Sykes S."/>
            <person name="Wortman J."/>
            <person name="Nusbaum C."/>
            <person name="Birren B."/>
        </authorList>
    </citation>
    <scope>NUCLEOTIDE SEQUENCE [LARGE SCALE GENOMIC DNA]</scope>
    <source>
        <strain evidence="2 3">HuA2-1</strain>
    </source>
</reference>
<gene>
    <name evidence="2" type="ORF">IG3_00548</name>
</gene>
<sequence length="88" mass="10149">MLKRTMLFWAQYILVLPILFLTFMFTGFVGSQLMIGADKQHFIFTPQNATEYSQISEIAICFFNSTSCHHSISSIDCVRTDTYCLSNY</sequence>
<evidence type="ECO:0000256" key="1">
    <source>
        <dbReference type="SAM" id="Phobius"/>
    </source>
</evidence>
<dbReference type="Proteomes" id="UP000004136">
    <property type="component" value="Unassembled WGS sequence"/>
</dbReference>
<dbReference type="PATRIC" id="fig|1053201.3.peg.562"/>
<evidence type="ECO:0000313" key="2">
    <source>
        <dbReference type="EMBL" id="EJV88964.1"/>
    </source>
</evidence>
<name>J9CD64_BACCE</name>
<accession>J9CD64</accession>
<keyword evidence="1" id="KW-0472">Membrane</keyword>
<dbReference type="HOGENOM" id="CLU_2462504_0_0_9"/>
<evidence type="ECO:0000313" key="3">
    <source>
        <dbReference type="Proteomes" id="UP000004136"/>
    </source>
</evidence>
<organism evidence="2 3">
    <name type="scientific">Bacillus cereus HuA2-1</name>
    <dbReference type="NCBI Taxonomy" id="1053201"/>
    <lineage>
        <taxon>Bacteria</taxon>
        <taxon>Bacillati</taxon>
        <taxon>Bacillota</taxon>
        <taxon>Bacilli</taxon>
        <taxon>Bacillales</taxon>
        <taxon>Bacillaceae</taxon>
        <taxon>Bacillus</taxon>
        <taxon>Bacillus cereus group</taxon>
    </lineage>
</organism>
<comment type="caution">
    <text evidence="2">The sequence shown here is derived from an EMBL/GenBank/DDBJ whole genome shotgun (WGS) entry which is preliminary data.</text>
</comment>
<keyword evidence="1" id="KW-0812">Transmembrane</keyword>
<protein>
    <submittedName>
        <fullName evidence="2">Uncharacterized protein</fullName>
    </submittedName>
</protein>
<keyword evidence="1" id="KW-1133">Transmembrane helix</keyword>
<dbReference type="AlphaFoldDB" id="J9CD64"/>
<feature type="transmembrane region" description="Helical" evidence="1">
    <location>
        <begin position="6"/>
        <end position="29"/>
    </location>
</feature>